<gene>
    <name evidence="2" type="ORF">NIES806_17190</name>
</gene>
<dbReference type="AlphaFoldDB" id="A0A1Z4V1X9"/>
<sequence length="672" mass="75248">MQEIYKIWDIFWDNDLFHWATVIVFGVAVSCEIFTVLKYCKLSNRDQKAISQLRRGNIENISPEWINEHLEAKNNIPLEINDKYILKQYPEILTHSTRSNLRFVGTLCTAIGVLGTFYGIQAGIGGIPLNNLNNTQSLMSGVAGLLEGMKTAFSTSLMGLGCGSLFTIILFITDSIRQSQHDQISRSLHKITVTGKDGSDDAANSLKEIAESFKKFDFNANLRASQALERVAKNLDAEIIGTEVGNAVSSQLDRIIETRLTPVFNNIASSQETLNQITTVQRDVLENLISEMKNQLIIPIVERLDQSAALTQQASQAVTKLNNELGGISEKLANSIVTIQQFQQETLGKLNNFANSLKSTLHDFQTDTTGVLEKTGIAISNAVEKSIEGMESQRQAFEESAEKAANTFTGIREDLEQSLTTQAEQQKQMLESVYSVFSNILNQANDNFTVQTQTLETVGKEASQLMNNAKDNLESTLTNIDETLQNTRITVQEELQTFRVQYQDSLTQFFNDQNQLLESTLGTQRDALSEVVTDLRNAFAEETQRRQSLMDDLSHTINQVKTGIAEINQVGIAMHERIQSIEKLTTAMGLHSGERLTQLQELSRNVGTATQEFNLLLHNWENHLNNYMDTSTKWQTKFFNEADESMSKVCSGLLETANVLVKIENNRQLMND</sequence>
<evidence type="ECO:0000256" key="1">
    <source>
        <dbReference type="SAM" id="Phobius"/>
    </source>
</evidence>
<dbReference type="PROSITE" id="PS51257">
    <property type="entry name" value="PROKAR_LIPOPROTEIN"/>
    <property type="match status" value="1"/>
</dbReference>
<keyword evidence="1" id="KW-0812">Transmembrane</keyword>
<dbReference type="KEGG" id="dcm:NIES806_17190"/>
<dbReference type="RefSeq" id="WP_096666300.1">
    <property type="nucleotide sequence ID" value="NZ_AP018316.1"/>
</dbReference>
<keyword evidence="3" id="KW-1185">Reference proteome</keyword>
<accession>A0A1Z4V1X9</accession>
<feature type="transmembrane region" description="Helical" evidence="1">
    <location>
        <begin position="103"/>
        <end position="129"/>
    </location>
</feature>
<proteinExistence type="predicted"/>
<name>A0A1Z4V1X9_9CYAN</name>
<protein>
    <recommendedName>
        <fullName evidence="4">MotA/TolQ/ExbB proton channel domain-containing protein</fullName>
    </recommendedName>
</protein>
<reference evidence="2 3" key="1">
    <citation type="submission" date="2017-06" db="EMBL/GenBank/DDBJ databases">
        <title>Genome sequencing of cyanobaciteial culture collection at National Institute for Environmental Studies (NIES).</title>
        <authorList>
            <person name="Hirose Y."/>
            <person name="Shimura Y."/>
            <person name="Fujisawa T."/>
            <person name="Nakamura Y."/>
            <person name="Kawachi M."/>
        </authorList>
    </citation>
    <scope>NUCLEOTIDE SEQUENCE [LARGE SCALE GENOMIC DNA]</scope>
    <source>
        <strain evidence="2 3">NIES-806</strain>
    </source>
</reference>
<evidence type="ECO:0000313" key="3">
    <source>
        <dbReference type="Proteomes" id="UP000218702"/>
    </source>
</evidence>
<dbReference type="OrthoDB" id="9798009at2"/>
<dbReference type="Proteomes" id="UP000218702">
    <property type="component" value="Chromosome"/>
</dbReference>
<dbReference type="EMBL" id="AP018316">
    <property type="protein sequence ID" value="BAZ85516.1"/>
    <property type="molecule type" value="Genomic_DNA"/>
</dbReference>
<evidence type="ECO:0008006" key="4">
    <source>
        <dbReference type="Google" id="ProtNLM"/>
    </source>
</evidence>
<evidence type="ECO:0000313" key="2">
    <source>
        <dbReference type="EMBL" id="BAZ85516.1"/>
    </source>
</evidence>
<feature type="transmembrane region" description="Helical" evidence="1">
    <location>
        <begin position="149"/>
        <end position="172"/>
    </location>
</feature>
<keyword evidence="1" id="KW-1133">Transmembrane helix</keyword>
<feature type="transmembrane region" description="Helical" evidence="1">
    <location>
        <begin position="16"/>
        <end position="37"/>
    </location>
</feature>
<organism evidence="2 3">
    <name type="scientific">Dolichospermum compactum NIES-806</name>
    <dbReference type="NCBI Taxonomy" id="1973481"/>
    <lineage>
        <taxon>Bacteria</taxon>
        <taxon>Bacillati</taxon>
        <taxon>Cyanobacteriota</taxon>
        <taxon>Cyanophyceae</taxon>
        <taxon>Nostocales</taxon>
        <taxon>Aphanizomenonaceae</taxon>
        <taxon>Dolichospermum</taxon>
        <taxon>Dolichospermum compactum</taxon>
    </lineage>
</organism>
<keyword evidence="1" id="KW-0472">Membrane</keyword>